<keyword evidence="10 15" id="KW-0406">Ion transport</keyword>
<organism evidence="18 19">
    <name type="scientific">Drosophila pseudoobscura pseudoobscura</name>
    <name type="common">Fruit fly</name>
    <dbReference type="NCBI Taxonomy" id="46245"/>
    <lineage>
        <taxon>Eukaryota</taxon>
        <taxon>Metazoa</taxon>
        <taxon>Ecdysozoa</taxon>
        <taxon>Arthropoda</taxon>
        <taxon>Hexapoda</taxon>
        <taxon>Insecta</taxon>
        <taxon>Pterygota</taxon>
        <taxon>Neoptera</taxon>
        <taxon>Endopterygota</taxon>
        <taxon>Diptera</taxon>
        <taxon>Brachycera</taxon>
        <taxon>Muscomorpha</taxon>
        <taxon>Ephydroidea</taxon>
        <taxon>Drosophilidae</taxon>
        <taxon>Drosophila</taxon>
        <taxon>Sophophora</taxon>
    </lineage>
</organism>
<comment type="similarity">
    <text evidence="2 15">Belongs to the MCU (TC 1.A.77) family.</text>
</comment>
<dbReference type="PANTHER" id="PTHR13462:SF10">
    <property type="entry name" value="CALCIUM UNIPORTER PROTEIN, MITOCHONDRIAL"/>
    <property type="match status" value="1"/>
</dbReference>
<evidence type="ECO:0000256" key="8">
    <source>
        <dbReference type="ARBA" id="ARBA00022837"/>
    </source>
</evidence>
<dbReference type="Pfam" id="PF04678">
    <property type="entry name" value="MCU"/>
    <property type="match status" value="1"/>
</dbReference>
<reference evidence="19" key="1">
    <citation type="submission" date="2025-08" db="UniProtKB">
        <authorList>
            <consortium name="RefSeq"/>
        </authorList>
    </citation>
    <scope>IDENTIFICATION</scope>
    <source>
        <strain evidence="19">MV-25-SWS-2005</strain>
        <tissue evidence="19">Whole body</tissue>
    </source>
</reference>
<evidence type="ECO:0000256" key="16">
    <source>
        <dbReference type="SAM" id="MobiDB-lite"/>
    </source>
</evidence>
<keyword evidence="3 15" id="KW-0813">Transport</keyword>
<keyword evidence="11 15" id="KW-0496">Mitochondrion</keyword>
<dbReference type="FunCoup" id="A0A6I8VLS1">
    <property type="interactions" value="1107"/>
</dbReference>
<evidence type="ECO:0000256" key="13">
    <source>
        <dbReference type="ARBA" id="ARBA00023303"/>
    </source>
</evidence>
<feature type="domain" description="Calcium uniporter protein C-terminal" evidence="17">
    <location>
        <begin position="245"/>
        <end position="447"/>
    </location>
</feature>
<evidence type="ECO:0000256" key="7">
    <source>
        <dbReference type="ARBA" id="ARBA00022792"/>
    </source>
</evidence>
<dbReference type="InterPro" id="IPR006769">
    <property type="entry name" value="MCU_C"/>
</dbReference>
<evidence type="ECO:0000256" key="10">
    <source>
        <dbReference type="ARBA" id="ARBA00023065"/>
    </source>
</evidence>
<proteinExistence type="inferred from homology"/>
<dbReference type="KEGG" id="dpo:6900178"/>
<keyword evidence="5 15" id="KW-0107">Calcium channel</keyword>
<sequence>MSRSGAAVVSAFRLLLRPSGVSRHRGLRLGPVTAFALHLRPCGGHELQQHRTFAATTEDDDKHKTPLETGDTMGHQDGQTPEQEGAQGQESEESEEAKESLEQAQASEEDHPKPKRREIQEYPYPILLDRGPRGSRSKDQQKKDTQETSRNRKKIQRQILDLIERERTKFEPRPMKKNQEYRIKCVGPESGSGKERRTEDDIFVEYVNGMPHMTVRLPSRNELCQFALKPITHNVGDLLSMLRQEDRGIDRAAVINKNGVRIASSCTIDSLLDDTFSIQINNRTMEVNPPKRDKITVESMDKVGDVRKVIAQLYEAFNVGEYQLEKSNQLAKELESIRYELEPLEEKKLELSRKAARRTNFMTWMGLGLMSVQFGILARLTWWEYSWDIMEPVTYFVTYGTTMAMYAYYCVTKREYMMEAVKNREYSLAIYKNAKKIQFDVDHYNQLKRKTAELEYNLRRINDPLNMQLPSHLVRTQENTPPTEEQQQRQPDDPREGKSN</sequence>
<dbReference type="GO" id="GO:0051560">
    <property type="term" value="P:mitochondrial calcium ion homeostasis"/>
    <property type="evidence" value="ECO:0007669"/>
    <property type="project" value="UniProtKB-UniRule"/>
</dbReference>
<evidence type="ECO:0000256" key="9">
    <source>
        <dbReference type="ARBA" id="ARBA00022989"/>
    </source>
</evidence>
<dbReference type="PANTHER" id="PTHR13462">
    <property type="entry name" value="CALCIUM UNIPORTER PROTEIN, MITOCHONDRIAL"/>
    <property type="match status" value="1"/>
</dbReference>
<evidence type="ECO:0000256" key="4">
    <source>
        <dbReference type="ARBA" id="ARBA00022568"/>
    </source>
</evidence>
<evidence type="ECO:0000256" key="1">
    <source>
        <dbReference type="ARBA" id="ARBA00004448"/>
    </source>
</evidence>
<evidence type="ECO:0000313" key="19">
    <source>
        <dbReference type="RefSeq" id="XP_015043914.2"/>
    </source>
</evidence>
<keyword evidence="6 15" id="KW-0812">Transmembrane</keyword>
<evidence type="ECO:0000256" key="15">
    <source>
        <dbReference type="RuleBase" id="RU367035"/>
    </source>
</evidence>
<evidence type="ECO:0000256" key="14">
    <source>
        <dbReference type="ARBA" id="ARBA00036634"/>
    </source>
</evidence>
<feature type="transmembrane region" description="Helical" evidence="15">
    <location>
        <begin position="361"/>
        <end position="381"/>
    </location>
</feature>
<evidence type="ECO:0000256" key="6">
    <source>
        <dbReference type="ARBA" id="ARBA00022692"/>
    </source>
</evidence>
<comment type="catalytic activity">
    <reaction evidence="14">
        <text>Ca(2+)(in) = Ca(2+)(out)</text>
        <dbReference type="Rhea" id="RHEA:29671"/>
        <dbReference type="ChEBI" id="CHEBI:29108"/>
    </reaction>
</comment>
<evidence type="ECO:0000256" key="5">
    <source>
        <dbReference type="ARBA" id="ARBA00022673"/>
    </source>
</evidence>
<evidence type="ECO:0000313" key="18">
    <source>
        <dbReference type="Proteomes" id="UP000001819"/>
    </source>
</evidence>
<feature type="compositionally biased region" description="Basic and acidic residues" evidence="16">
    <location>
        <begin position="108"/>
        <end position="120"/>
    </location>
</feature>
<evidence type="ECO:0000256" key="2">
    <source>
        <dbReference type="ARBA" id="ARBA00005653"/>
    </source>
</evidence>
<feature type="transmembrane region" description="Helical" evidence="15">
    <location>
        <begin position="393"/>
        <end position="411"/>
    </location>
</feature>
<keyword evidence="13 15" id="KW-0407">Ion channel</keyword>
<comment type="subcellular location">
    <subcellularLocation>
        <location evidence="1 15">Mitochondrion inner membrane</location>
        <topology evidence="1 15">Multi-pass membrane protein</topology>
    </subcellularLocation>
</comment>
<protein>
    <recommendedName>
        <fullName evidence="15">Calcium uniporter protein</fullName>
    </recommendedName>
</protein>
<dbReference type="GO" id="GO:0036444">
    <property type="term" value="P:calcium import into the mitochondrion"/>
    <property type="evidence" value="ECO:0007669"/>
    <property type="project" value="TreeGrafter"/>
</dbReference>
<feature type="compositionally biased region" description="Basic and acidic residues" evidence="16">
    <location>
        <begin position="130"/>
        <end position="150"/>
    </location>
</feature>
<gene>
    <name evidence="19" type="primary">MCU</name>
</gene>
<dbReference type="InterPro" id="IPR039055">
    <property type="entry name" value="MCU_fam"/>
</dbReference>
<dbReference type="InParanoid" id="A0A6I8VLS1"/>
<comment type="function">
    <text evidence="15">Mitochondrial inner membrane calcium uniporter that mediates calcium uptake into mitochondria. Mitochondrial calcium homeostasis plays key roles in cellular physiology and regulates cell bioenergetics, cytoplasmic calcium signals and activation of cell death pathways.</text>
</comment>
<dbReference type="GO" id="GO:1990246">
    <property type="term" value="C:uniplex complex"/>
    <property type="evidence" value="ECO:0007669"/>
    <property type="project" value="TreeGrafter"/>
</dbReference>
<feature type="region of interest" description="Disordered" evidence="16">
    <location>
        <begin position="475"/>
        <end position="500"/>
    </location>
</feature>
<dbReference type="GO" id="GO:0005262">
    <property type="term" value="F:calcium channel activity"/>
    <property type="evidence" value="ECO:0007669"/>
    <property type="project" value="UniProtKB-UniRule"/>
</dbReference>
<name>A0A6I8VLS1_DROPS</name>
<keyword evidence="8 15" id="KW-0106">Calcium</keyword>
<dbReference type="Proteomes" id="UP000001819">
    <property type="component" value="Chromosome X"/>
</dbReference>
<evidence type="ECO:0000256" key="12">
    <source>
        <dbReference type="ARBA" id="ARBA00023136"/>
    </source>
</evidence>
<keyword evidence="18" id="KW-1185">Reference proteome</keyword>
<comment type="domain">
    <text evidence="15">The selectivity filter, in which calcium ions are arranged in single file, is composed of two acidic rings separated by one helical turn along the central axis of the channel pore.</text>
</comment>
<feature type="region of interest" description="Disordered" evidence="16">
    <location>
        <begin position="54"/>
        <end position="157"/>
    </location>
</feature>
<feature type="compositionally biased region" description="Basic and acidic residues" evidence="16">
    <location>
        <begin position="486"/>
        <end position="500"/>
    </location>
</feature>
<evidence type="ECO:0000259" key="17">
    <source>
        <dbReference type="Pfam" id="PF04678"/>
    </source>
</evidence>
<dbReference type="AlphaFoldDB" id="A0A6I8VLS1"/>
<dbReference type="GO" id="GO:0015292">
    <property type="term" value="F:uniporter activity"/>
    <property type="evidence" value="ECO:0007669"/>
    <property type="project" value="UniProtKB-UniRule"/>
</dbReference>
<accession>A0A6I8VLS1</accession>
<keyword evidence="12 15" id="KW-0472">Membrane</keyword>
<feature type="compositionally biased region" description="Low complexity" evidence="16">
    <location>
        <begin position="476"/>
        <end position="485"/>
    </location>
</feature>
<keyword evidence="9 15" id="KW-1133">Transmembrane helix</keyword>
<dbReference type="RefSeq" id="XP_015043914.2">
    <property type="nucleotide sequence ID" value="XM_015188428.2"/>
</dbReference>
<keyword evidence="4 15" id="KW-0109">Calcium transport</keyword>
<keyword evidence="7 15" id="KW-0999">Mitochondrion inner membrane</keyword>
<evidence type="ECO:0000256" key="3">
    <source>
        <dbReference type="ARBA" id="ARBA00022448"/>
    </source>
</evidence>
<evidence type="ECO:0000256" key="11">
    <source>
        <dbReference type="ARBA" id="ARBA00023128"/>
    </source>
</evidence>